<dbReference type="VEuPathDB" id="FungiDB:SDRG_16446"/>
<sequence length="197" mass="22677">MVGRMKRSASVRSSQREKRAKVVARTTIEALGPNGFSHLAAFLEPIEALRLSSTSRTVHEAMDDVVWRTMLLDQCHVKPSLLKPRTQTRQMVATLSHKKSCAHCDRFMADGCRAIKVHTEHRGKKLCSSCFELPMFKEMSHMDAVAEYKFTYVELRELRYRFVTTGDYEMGELYRKKMYNLQAVLDVAARMQSYSAM</sequence>
<reference evidence="1 2" key="1">
    <citation type="submission" date="2012-04" db="EMBL/GenBank/DDBJ databases">
        <title>The Genome Sequence of Saprolegnia declina VS20.</title>
        <authorList>
            <consortium name="The Broad Institute Genome Sequencing Platform"/>
            <person name="Russ C."/>
            <person name="Nusbaum C."/>
            <person name="Tyler B."/>
            <person name="van West P."/>
            <person name="Dieguez-Uribeondo J."/>
            <person name="de Bruijn I."/>
            <person name="Tripathy S."/>
            <person name="Jiang R."/>
            <person name="Young S.K."/>
            <person name="Zeng Q."/>
            <person name="Gargeya S."/>
            <person name="Fitzgerald M."/>
            <person name="Haas B."/>
            <person name="Abouelleil A."/>
            <person name="Alvarado L."/>
            <person name="Arachchi H.M."/>
            <person name="Berlin A."/>
            <person name="Chapman S.B."/>
            <person name="Goldberg J."/>
            <person name="Griggs A."/>
            <person name="Gujja S."/>
            <person name="Hansen M."/>
            <person name="Howarth C."/>
            <person name="Imamovic A."/>
            <person name="Larimer J."/>
            <person name="McCowen C."/>
            <person name="Montmayeur A."/>
            <person name="Murphy C."/>
            <person name="Neiman D."/>
            <person name="Pearson M."/>
            <person name="Priest M."/>
            <person name="Roberts A."/>
            <person name="Saif S."/>
            <person name="Shea T."/>
            <person name="Sisk P."/>
            <person name="Sykes S."/>
            <person name="Wortman J."/>
            <person name="Nusbaum C."/>
            <person name="Birren B."/>
        </authorList>
    </citation>
    <scope>NUCLEOTIDE SEQUENCE [LARGE SCALE GENOMIC DNA]</scope>
    <source>
        <strain evidence="1 2">VS20</strain>
    </source>
</reference>
<dbReference type="Proteomes" id="UP000030762">
    <property type="component" value="Unassembled WGS sequence"/>
</dbReference>
<dbReference type="OMA" id="HTEHRGK"/>
<evidence type="ECO:0000313" key="1">
    <source>
        <dbReference type="EMBL" id="EQC25708.1"/>
    </source>
</evidence>
<evidence type="ECO:0008006" key="3">
    <source>
        <dbReference type="Google" id="ProtNLM"/>
    </source>
</evidence>
<dbReference type="OrthoDB" id="539158at2759"/>
<gene>
    <name evidence="1" type="ORF">SDRG_16446</name>
</gene>
<proteinExistence type="predicted"/>
<organism evidence="1 2">
    <name type="scientific">Saprolegnia diclina (strain VS20)</name>
    <dbReference type="NCBI Taxonomy" id="1156394"/>
    <lineage>
        <taxon>Eukaryota</taxon>
        <taxon>Sar</taxon>
        <taxon>Stramenopiles</taxon>
        <taxon>Oomycota</taxon>
        <taxon>Saprolegniomycetes</taxon>
        <taxon>Saprolegniales</taxon>
        <taxon>Saprolegniaceae</taxon>
        <taxon>Saprolegnia</taxon>
    </lineage>
</organism>
<dbReference type="InParanoid" id="T0R133"/>
<dbReference type="AlphaFoldDB" id="T0R133"/>
<dbReference type="GeneID" id="19957173"/>
<accession>T0R133</accession>
<evidence type="ECO:0000313" key="2">
    <source>
        <dbReference type="Proteomes" id="UP000030762"/>
    </source>
</evidence>
<dbReference type="EMBL" id="JH767259">
    <property type="protein sequence ID" value="EQC25708.1"/>
    <property type="molecule type" value="Genomic_DNA"/>
</dbReference>
<dbReference type="RefSeq" id="XP_008620878.1">
    <property type="nucleotide sequence ID" value="XM_008622656.1"/>
</dbReference>
<keyword evidence="2" id="KW-1185">Reference proteome</keyword>
<name>T0R133_SAPDV</name>
<protein>
    <recommendedName>
        <fullName evidence="3">F-box domain-containing protein</fullName>
    </recommendedName>
</protein>